<dbReference type="EMBL" id="CP023315">
    <property type="protein sequence ID" value="ATC32854.1"/>
    <property type="molecule type" value="Genomic_DNA"/>
</dbReference>
<dbReference type="RefSeq" id="WP_096052256.1">
    <property type="nucleotide sequence ID" value="NZ_CP023315.3"/>
</dbReference>
<name>A0A290MYZ4_CAUVI</name>
<evidence type="ECO:0000313" key="2">
    <source>
        <dbReference type="EMBL" id="ATC32854.1"/>
    </source>
</evidence>
<gene>
    <name evidence="2" type="ORF">CA606_11230</name>
</gene>
<evidence type="ECO:0000313" key="3">
    <source>
        <dbReference type="Proteomes" id="UP000217311"/>
    </source>
</evidence>
<sequence>MDGWYDGFGLYHGPNDSRFIVPKRIPMMGWTINVSHPFAPVFLVALGVLLGVAIVAQALA</sequence>
<evidence type="ECO:0000256" key="1">
    <source>
        <dbReference type="SAM" id="Phobius"/>
    </source>
</evidence>
<feature type="transmembrane region" description="Helical" evidence="1">
    <location>
        <begin position="38"/>
        <end position="59"/>
    </location>
</feature>
<keyword evidence="1" id="KW-1133">Transmembrane helix</keyword>
<keyword evidence="1" id="KW-0812">Transmembrane</keyword>
<protein>
    <submittedName>
        <fullName evidence="2">Uncharacterized protein</fullName>
    </submittedName>
</protein>
<reference evidence="3" key="1">
    <citation type="submission" date="2017-09" db="EMBL/GenBank/DDBJ databases">
        <title>Genome evolution observed in wild isolates of Caulobacter crescentus.</title>
        <authorList>
            <person name="Ely B."/>
            <person name="Wilson K."/>
            <person name="Scott D."/>
        </authorList>
    </citation>
    <scope>NUCLEOTIDE SEQUENCE [LARGE SCALE GENOMIC DNA]</scope>
    <source>
        <strain evidence="3">CB13b1a</strain>
    </source>
</reference>
<accession>A0A290MYZ4</accession>
<keyword evidence="1" id="KW-0472">Membrane</keyword>
<dbReference type="AlphaFoldDB" id="A0A290MYZ4"/>
<organism evidence="2 3">
    <name type="scientific">Caulobacter vibrioides</name>
    <name type="common">Caulobacter crescentus</name>
    <dbReference type="NCBI Taxonomy" id="155892"/>
    <lineage>
        <taxon>Bacteria</taxon>
        <taxon>Pseudomonadati</taxon>
        <taxon>Pseudomonadota</taxon>
        <taxon>Alphaproteobacteria</taxon>
        <taxon>Caulobacterales</taxon>
        <taxon>Caulobacteraceae</taxon>
        <taxon>Caulobacter</taxon>
    </lineage>
</organism>
<proteinExistence type="predicted"/>
<dbReference type="Proteomes" id="UP000217311">
    <property type="component" value="Chromosome"/>
</dbReference>